<proteinExistence type="predicted"/>
<reference evidence="5 7" key="2">
    <citation type="submission" date="2018-06" db="EMBL/GenBank/DDBJ databases">
        <authorList>
            <consortium name="Pathogen Informatics"/>
            <person name="Doyle S."/>
        </authorList>
    </citation>
    <scope>NUCLEOTIDE SEQUENCE [LARGE SCALE GENOMIC DNA]</scope>
    <source>
        <strain evidence="5 7">NCTC11401</strain>
    </source>
</reference>
<sequence length="155" mass="18118">MQKNKPPTIEFYNSLPDDVEKLMREDLIAYETTHGIDVNYKPFCFVLRDKNQKVCGALSAFTAFAEIYIDDMWVHQHHRGKGYGKKLLQALEAQFQGKGYNNINLVTSAFQAPDFYKKCGFQVEFIRENTKNPKLTKTFFIKYFKDEIQKQGILE</sequence>
<dbReference type="InterPro" id="IPR016181">
    <property type="entry name" value="Acyl_CoA_acyltransferase"/>
</dbReference>
<evidence type="ECO:0000313" key="4">
    <source>
        <dbReference type="EMBL" id="SIR88628.1"/>
    </source>
</evidence>
<accession>A0A377GJ28</accession>
<dbReference type="InterPro" id="IPR000182">
    <property type="entry name" value="GNAT_dom"/>
</dbReference>
<dbReference type="Proteomes" id="UP000186808">
    <property type="component" value="Unassembled WGS sequence"/>
</dbReference>
<reference evidence="4 6" key="1">
    <citation type="submission" date="2017-01" db="EMBL/GenBank/DDBJ databases">
        <authorList>
            <person name="Varghese N."/>
            <person name="Submissions S."/>
        </authorList>
    </citation>
    <scope>NUCLEOTIDE SEQUENCE [LARGE SCALE GENOMIC DNA]</scope>
    <source>
        <strain evidence="4 6">ATCC 33342</strain>
    </source>
</reference>
<dbReference type="Gene3D" id="3.40.630.30">
    <property type="match status" value="1"/>
</dbReference>
<dbReference type="Pfam" id="PF13508">
    <property type="entry name" value="Acetyltransf_7"/>
    <property type="match status" value="1"/>
</dbReference>
<evidence type="ECO:0000313" key="7">
    <source>
        <dbReference type="Proteomes" id="UP000254374"/>
    </source>
</evidence>
<gene>
    <name evidence="5" type="ORF">NCTC11401_01614</name>
    <name evidence="4" type="ORF">SAMN05421777_1363</name>
</gene>
<dbReference type="PROSITE" id="PS51186">
    <property type="entry name" value="GNAT"/>
    <property type="match status" value="1"/>
</dbReference>
<keyword evidence="2" id="KW-0012">Acyltransferase</keyword>
<evidence type="ECO:0000256" key="1">
    <source>
        <dbReference type="ARBA" id="ARBA00022679"/>
    </source>
</evidence>
<evidence type="ECO:0000256" key="2">
    <source>
        <dbReference type="ARBA" id="ARBA00023315"/>
    </source>
</evidence>
<evidence type="ECO:0000313" key="5">
    <source>
        <dbReference type="EMBL" id="STO24796.1"/>
    </source>
</evidence>
<dbReference type="OrthoDB" id="8479334at2"/>
<dbReference type="PANTHER" id="PTHR43420">
    <property type="entry name" value="ACETYLTRANSFERASE"/>
    <property type="match status" value="1"/>
</dbReference>
<keyword evidence="1 5" id="KW-0808">Transferase</keyword>
<dbReference type="EMBL" id="UGGV01000001">
    <property type="protein sequence ID" value="STO24796.1"/>
    <property type="molecule type" value="Genomic_DNA"/>
</dbReference>
<feature type="domain" description="N-acetyltransferase" evidence="3">
    <location>
        <begin position="7"/>
        <end position="142"/>
    </location>
</feature>
<dbReference type="Proteomes" id="UP000254374">
    <property type="component" value="Unassembled WGS sequence"/>
</dbReference>
<dbReference type="CDD" id="cd04301">
    <property type="entry name" value="NAT_SF"/>
    <property type="match status" value="1"/>
</dbReference>
<evidence type="ECO:0000313" key="6">
    <source>
        <dbReference type="Proteomes" id="UP000186808"/>
    </source>
</evidence>
<dbReference type="SUPFAM" id="SSF55729">
    <property type="entry name" value="Acyl-CoA N-acyltransferases (Nat)"/>
    <property type="match status" value="1"/>
</dbReference>
<name>A0A377GJ28_9GAMM</name>
<dbReference type="AlphaFoldDB" id="A0A377GJ28"/>
<evidence type="ECO:0000259" key="3">
    <source>
        <dbReference type="PROSITE" id="PS51186"/>
    </source>
</evidence>
<dbReference type="STRING" id="464.Lgor_0582"/>
<organism evidence="5 7">
    <name type="scientific">Fluoribacter gormanii</name>
    <dbReference type="NCBI Taxonomy" id="464"/>
    <lineage>
        <taxon>Bacteria</taxon>
        <taxon>Pseudomonadati</taxon>
        <taxon>Pseudomonadota</taxon>
        <taxon>Gammaproteobacteria</taxon>
        <taxon>Legionellales</taxon>
        <taxon>Legionellaceae</taxon>
        <taxon>Fluoribacter</taxon>
    </lineage>
</organism>
<dbReference type="RefSeq" id="WP_058467098.1">
    <property type="nucleotide sequence ID" value="NZ_CAAAIX010000037.1"/>
</dbReference>
<dbReference type="EMBL" id="FTNL01000036">
    <property type="protein sequence ID" value="SIR88628.1"/>
    <property type="molecule type" value="Genomic_DNA"/>
</dbReference>
<dbReference type="PANTHER" id="PTHR43420:SF12">
    <property type="entry name" value="N-ACETYLTRANSFERASE DOMAIN-CONTAINING PROTEIN"/>
    <property type="match status" value="1"/>
</dbReference>
<protein>
    <submittedName>
        <fullName evidence="4">Acetyltransferase (GNAT) domain-containing protein</fullName>
    </submittedName>
    <submittedName>
        <fullName evidence="5">Predicted acetyltransferase</fullName>
    </submittedName>
</protein>
<dbReference type="InterPro" id="IPR050680">
    <property type="entry name" value="YpeA/RimI_acetyltransf"/>
</dbReference>
<dbReference type="GO" id="GO:0016747">
    <property type="term" value="F:acyltransferase activity, transferring groups other than amino-acyl groups"/>
    <property type="evidence" value="ECO:0007669"/>
    <property type="project" value="InterPro"/>
</dbReference>
<keyword evidence="6" id="KW-1185">Reference proteome</keyword>